<gene>
    <name evidence="1" type="ORF">COLO4_04386</name>
</gene>
<keyword evidence="2" id="KW-1185">Reference proteome</keyword>
<evidence type="ECO:0000313" key="1">
    <source>
        <dbReference type="EMBL" id="OMP10634.1"/>
    </source>
</evidence>
<dbReference type="Proteomes" id="UP000187203">
    <property type="component" value="Unassembled WGS sequence"/>
</dbReference>
<dbReference type="EMBL" id="AWUE01011428">
    <property type="protein sequence ID" value="OMP10634.1"/>
    <property type="molecule type" value="Genomic_DNA"/>
</dbReference>
<proteinExistence type="predicted"/>
<protein>
    <submittedName>
        <fullName evidence="1">Uncharacterized protein</fullName>
    </submittedName>
</protein>
<comment type="caution">
    <text evidence="1">The sequence shown here is derived from an EMBL/GenBank/DDBJ whole genome shotgun (WGS) entry which is preliminary data.</text>
</comment>
<accession>A0A1R3KU53</accession>
<evidence type="ECO:0000313" key="2">
    <source>
        <dbReference type="Proteomes" id="UP000187203"/>
    </source>
</evidence>
<sequence>MALSNLRVTKLLYQRTRKGEGKVQRKARFILCETALRLIWRAFIPTYTMLSTCLPKGVVEDIDRANCRFLLGGQENKRE</sequence>
<name>A0A1R3KU53_9ROSI</name>
<organism evidence="1 2">
    <name type="scientific">Corchorus olitorius</name>
    <dbReference type="NCBI Taxonomy" id="93759"/>
    <lineage>
        <taxon>Eukaryota</taxon>
        <taxon>Viridiplantae</taxon>
        <taxon>Streptophyta</taxon>
        <taxon>Embryophyta</taxon>
        <taxon>Tracheophyta</taxon>
        <taxon>Spermatophyta</taxon>
        <taxon>Magnoliopsida</taxon>
        <taxon>eudicotyledons</taxon>
        <taxon>Gunneridae</taxon>
        <taxon>Pentapetalae</taxon>
        <taxon>rosids</taxon>
        <taxon>malvids</taxon>
        <taxon>Malvales</taxon>
        <taxon>Malvaceae</taxon>
        <taxon>Grewioideae</taxon>
        <taxon>Apeibeae</taxon>
        <taxon>Corchorus</taxon>
    </lineage>
</organism>
<dbReference type="AlphaFoldDB" id="A0A1R3KU53"/>
<reference evidence="2" key="1">
    <citation type="submission" date="2013-09" db="EMBL/GenBank/DDBJ databases">
        <title>Corchorus olitorius genome sequencing.</title>
        <authorList>
            <person name="Alam M."/>
            <person name="Haque M.S."/>
            <person name="Islam M.S."/>
            <person name="Emdad E.M."/>
            <person name="Islam M.M."/>
            <person name="Ahmed B."/>
            <person name="Halim A."/>
            <person name="Hossen Q.M.M."/>
            <person name="Hossain M.Z."/>
            <person name="Ahmed R."/>
            <person name="Khan M.M."/>
            <person name="Islam R."/>
            <person name="Rashid M.M."/>
            <person name="Khan S.A."/>
            <person name="Rahman M.S."/>
            <person name="Alam M."/>
            <person name="Yahiya A.S."/>
            <person name="Khan M.S."/>
            <person name="Azam M.S."/>
            <person name="Haque T."/>
            <person name="Lashkar M.Z.H."/>
            <person name="Akhand A.I."/>
            <person name="Morshed G."/>
            <person name="Roy S."/>
            <person name="Uddin K.S."/>
            <person name="Rabeya T."/>
            <person name="Hossain A.S."/>
            <person name="Chowdhury A."/>
            <person name="Snigdha A.R."/>
            <person name="Mortoza M.S."/>
            <person name="Matin S.A."/>
            <person name="Hoque S.M.E."/>
            <person name="Islam M.K."/>
            <person name="Roy D.K."/>
            <person name="Haider R."/>
            <person name="Moosa M.M."/>
            <person name="Elias S.M."/>
            <person name="Hasan A.M."/>
            <person name="Jahan S."/>
            <person name="Shafiuddin M."/>
            <person name="Mahmood N."/>
            <person name="Shommy N.S."/>
        </authorList>
    </citation>
    <scope>NUCLEOTIDE SEQUENCE [LARGE SCALE GENOMIC DNA]</scope>
    <source>
        <strain evidence="2">cv. O-4</strain>
    </source>
</reference>